<feature type="region of interest" description="Disordered" evidence="1">
    <location>
        <begin position="1"/>
        <end position="20"/>
    </location>
</feature>
<reference evidence="2 3" key="1">
    <citation type="journal article" date="2022" name="Allergy">
        <title>Genome assembly and annotation of Periplaneta americana reveal a comprehensive cockroach allergen profile.</title>
        <authorList>
            <person name="Wang L."/>
            <person name="Xiong Q."/>
            <person name="Saelim N."/>
            <person name="Wang L."/>
            <person name="Nong W."/>
            <person name="Wan A.T."/>
            <person name="Shi M."/>
            <person name="Liu X."/>
            <person name="Cao Q."/>
            <person name="Hui J.H.L."/>
            <person name="Sookrung N."/>
            <person name="Leung T.F."/>
            <person name="Tungtrongchitr A."/>
            <person name="Tsui S.K.W."/>
        </authorList>
    </citation>
    <scope>NUCLEOTIDE SEQUENCE [LARGE SCALE GENOMIC DNA]</scope>
    <source>
        <strain evidence="2">PWHHKU_190912</strain>
    </source>
</reference>
<dbReference type="EMBL" id="JAJSOF020000029">
    <property type="protein sequence ID" value="KAJ4431943.1"/>
    <property type="molecule type" value="Genomic_DNA"/>
</dbReference>
<name>A0ABQ8SD77_PERAM</name>
<evidence type="ECO:0000313" key="2">
    <source>
        <dbReference type="EMBL" id="KAJ4431943.1"/>
    </source>
</evidence>
<comment type="caution">
    <text evidence="2">The sequence shown here is derived from an EMBL/GenBank/DDBJ whole genome shotgun (WGS) entry which is preliminary data.</text>
</comment>
<accession>A0ABQ8SD77</accession>
<sequence>MFNLGSFLEGEEENGGRKKEQLSILTYESHVIKTDNAKKKEGHENKSNTSRKSITGIEYAIRKDLENREDLELNGLYQLLVYADDVNMLGENPQRIRENMGIFLGIPLNDLGSHGGLGGRVLMCPPVVRTVRNLITGAILTAWTTGRHQQRTHENSSAEPTVRPKVIQPKSTKQDDMSAAFSPQSALITANRRTAPWLTPPSGTIN</sequence>
<dbReference type="Proteomes" id="UP001148838">
    <property type="component" value="Unassembled WGS sequence"/>
</dbReference>
<proteinExistence type="predicted"/>
<evidence type="ECO:0000313" key="3">
    <source>
        <dbReference type="Proteomes" id="UP001148838"/>
    </source>
</evidence>
<feature type="region of interest" description="Disordered" evidence="1">
    <location>
        <begin position="145"/>
        <end position="181"/>
    </location>
</feature>
<gene>
    <name evidence="2" type="ORF">ANN_20552</name>
</gene>
<organism evidence="2 3">
    <name type="scientific">Periplaneta americana</name>
    <name type="common">American cockroach</name>
    <name type="synonym">Blatta americana</name>
    <dbReference type="NCBI Taxonomy" id="6978"/>
    <lineage>
        <taxon>Eukaryota</taxon>
        <taxon>Metazoa</taxon>
        <taxon>Ecdysozoa</taxon>
        <taxon>Arthropoda</taxon>
        <taxon>Hexapoda</taxon>
        <taxon>Insecta</taxon>
        <taxon>Pterygota</taxon>
        <taxon>Neoptera</taxon>
        <taxon>Polyneoptera</taxon>
        <taxon>Dictyoptera</taxon>
        <taxon>Blattodea</taxon>
        <taxon>Blattoidea</taxon>
        <taxon>Blattidae</taxon>
        <taxon>Blattinae</taxon>
        <taxon>Periplaneta</taxon>
    </lineage>
</organism>
<evidence type="ECO:0000256" key="1">
    <source>
        <dbReference type="SAM" id="MobiDB-lite"/>
    </source>
</evidence>
<keyword evidence="3" id="KW-1185">Reference proteome</keyword>
<protein>
    <submittedName>
        <fullName evidence="2">Uncharacterized protein</fullName>
    </submittedName>
</protein>